<organism evidence="1 2">
    <name type="scientific">Eruca vesicaria subsp. sativa</name>
    <name type="common">Garden rocket</name>
    <name type="synonym">Eruca sativa</name>
    <dbReference type="NCBI Taxonomy" id="29727"/>
    <lineage>
        <taxon>Eukaryota</taxon>
        <taxon>Viridiplantae</taxon>
        <taxon>Streptophyta</taxon>
        <taxon>Embryophyta</taxon>
        <taxon>Tracheophyta</taxon>
        <taxon>Spermatophyta</taxon>
        <taxon>Magnoliopsida</taxon>
        <taxon>eudicotyledons</taxon>
        <taxon>Gunneridae</taxon>
        <taxon>Pentapetalae</taxon>
        <taxon>rosids</taxon>
        <taxon>malvids</taxon>
        <taxon>Brassicales</taxon>
        <taxon>Brassicaceae</taxon>
        <taxon>Brassiceae</taxon>
        <taxon>Eruca</taxon>
    </lineage>
</organism>
<proteinExistence type="predicted"/>
<dbReference type="AlphaFoldDB" id="A0ABC8JSV0"/>
<accession>A0ABC8JSV0</accession>
<comment type="caution">
    <text evidence="1">The sequence shown here is derived from an EMBL/GenBank/DDBJ whole genome shotgun (WGS) entry which is preliminary data.</text>
</comment>
<protein>
    <submittedName>
        <fullName evidence="1">Uncharacterized protein</fullName>
    </submittedName>
</protein>
<name>A0ABC8JSV0_ERUVS</name>
<keyword evidence="2" id="KW-1185">Reference proteome</keyword>
<evidence type="ECO:0000313" key="2">
    <source>
        <dbReference type="Proteomes" id="UP001642260"/>
    </source>
</evidence>
<evidence type="ECO:0000313" key="1">
    <source>
        <dbReference type="EMBL" id="CAH8338256.1"/>
    </source>
</evidence>
<dbReference type="Proteomes" id="UP001642260">
    <property type="component" value="Unassembled WGS sequence"/>
</dbReference>
<reference evidence="1 2" key="1">
    <citation type="submission" date="2022-03" db="EMBL/GenBank/DDBJ databases">
        <authorList>
            <person name="Macdonald S."/>
            <person name="Ahmed S."/>
            <person name="Newling K."/>
        </authorList>
    </citation>
    <scope>NUCLEOTIDE SEQUENCE [LARGE SCALE GENOMIC DNA]</scope>
</reference>
<sequence length="68" mass="8012">MHKRRGDWRMLITTSTDLRWSSDEIERISSGGTRRNVRLSVVRLWCKIRWLLVVRGRWLKLCEGGDGG</sequence>
<dbReference type="EMBL" id="CAKOAT010139599">
    <property type="protein sequence ID" value="CAH8338256.1"/>
    <property type="molecule type" value="Genomic_DNA"/>
</dbReference>
<gene>
    <name evidence="1" type="ORF">ERUC_LOCUS14843</name>
</gene>